<dbReference type="InterPro" id="IPR036388">
    <property type="entry name" value="WH-like_DNA-bd_sf"/>
</dbReference>
<dbReference type="InterPro" id="IPR036390">
    <property type="entry name" value="WH_DNA-bd_sf"/>
</dbReference>
<proteinExistence type="inferred from homology"/>
<reference evidence="7" key="1">
    <citation type="submission" date="2019-06" db="EMBL/GenBank/DDBJ databases">
        <title>The complete genome of Emcibacter congregatus ZYLT.</title>
        <authorList>
            <person name="Zhao Z."/>
        </authorList>
    </citation>
    <scope>NUCLEOTIDE SEQUENCE [LARGE SCALE GENOMIC DNA]</scope>
    <source>
        <strain evidence="7">MCCC 1A06723</strain>
    </source>
</reference>
<keyword evidence="7" id="KW-1185">Reference proteome</keyword>
<dbReference type="Pfam" id="PF00126">
    <property type="entry name" value="HTH_1"/>
    <property type="match status" value="1"/>
</dbReference>
<dbReference type="Proteomes" id="UP000319148">
    <property type="component" value="Unassembled WGS sequence"/>
</dbReference>
<dbReference type="SUPFAM" id="SSF53850">
    <property type="entry name" value="Periplasmic binding protein-like II"/>
    <property type="match status" value="1"/>
</dbReference>
<evidence type="ECO:0000313" key="6">
    <source>
        <dbReference type="EMBL" id="TPD58898.1"/>
    </source>
</evidence>
<keyword evidence="3" id="KW-0238">DNA-binding</keyword>
<dbReference type="EMBL" id="VFIY01000016">
    <property type="protein sequence ID" value="TPD58898.1"/>
    <property type="molecule type" value="Genomic_DNA"/>
</dbReference>
<dbReference type="OrthoDB" id="9796526at2"/>
<gene>
    <name evidence="6" type="ORF">FIV46_13520</name>
</gene>
<evidence type="ECO:0000313" key="7">
    <source>
        <dbReference type="Proteomes" id="UP000319148"/>
    </source>
</evidence>
<evidence type="ECO:0000256" key="4">
    <source>
        <dbReference type="ARBA" id="ARBA00023163"/>
    </source>
</evidence>
<dbReference type="InterPro" id="IPR058163">
    <property type="entry name" value="LysR-type_TF_proteobact-type"/>
</dbReference>
<dbReference type="Pfam" id="PF03466">
    <property type="entry name" value="LysR_substrate"/>
    <property type="match status" value="1"/>
</dbReference>
<protein>
    <submittedName>
        <fullName evidence="6">LysR family transcriptional regulator</fullName>
    </submittedName>
</protein>
<dbReference type="InterPro" id="IPR005119">
    <property type="entry name" value="LysR_subst-bd"/>
</dbReference>
<dbReference type="GO" id="GO:0043565">
    <property type="term" value="F:sequence-specific DNA binding"/>
    <property type="evidence" value="ECO:0007669"/>
    <property type="project" value="TreeGrafter"/>
</dbReference>
<keyword evidence="2" id="KW-0805">Transcription regulation</keyword>
<dbReference type="CDD" id="cd08422">
    <property type="entry name" value="PBP2_CrgA_like"/>
    <property type="match status" value="1"/>
</dbReference>
<name>A0A501PFH6_9PROT</name>
<evidence type="ECO:0000259" key="5">
    <source>
        <dbReference type="PROSITE" id="PS50931"/>
    </source>
</evidence>
<dbReference type="Gene3D" id="3.40.190.290">
    <property type="match status" value="1"/>
</dbReference>
<evidence type="ECO:0000256" key="2">
    <source>
        <dbReference type="ARBA" id="ARBA00023015"/>
    </source>
</evidence>
<evidence type="ECO:0000256" key="3">
    <source>
        <dbReference type="ARBA" id="ARBA00023125"/>
    </source>
</evidence>
<dbReference type="RefSeq" id="WP_139941475.1">
    <property type="nucleotide sequence ID" value="NZ_JBHSYP010000002.1"/>
</dbReference>
<dbReference type="SUPFAM" id="SSF46785">
    <property type="entry name" value="Winged helix' DNA-binding domain"/>
    <property type="match status" value="1"/>
</dbReference>
<dbReference type="GO" id="GO:0003700">
    <property type="term" value="F:DNA-binding transcription factor activity"/>
    <property type="evidence" value="ECO:0007669"/>
    <property type="project" value="InterPro"/>
</dbReference>
<feature type="domain" description="HTH lysR-type" evidence="5">
    <location>
        <begin position="1"/>
        <end position="59"/>
    </location>
</feature>
<dbReference type="InterPro" id="IPR000847">
    <property type="entry name" value="LysR_HTH_N"/>
</dbReference>
<comment type="similarity">
    <text evidence="1">Belongs to the LysR transcriptional regulatory family.</text>
</comment>
<sequence length="299" mass="33864">MYNWNDLKFFLELSRRGKLVEAARRLHVDHTTVSRRITALEEALNARLFDKSPRGYQLTDAGLRLLPLAEQMEAQSTSLYQSISGKDASFSGTVRLAAPEAVGINVIAPNMDQFRQKYPDIELELVAETRQTSLSKREADIAITLARPSSGRLVAWKLGDYRLRLYGAPSYLANHPPIETADDLAGHDFIGYIDDLIQMPELRFMEELFRSPHIIFRSTNVMAQYRAALSGVGLAMVHCFMVGDKAGLTPVLPEQIFVERQYWLMVHEDLRKVARIDAVCGFLTDLFRDKQSLMLGRES</sequence>
<dbReference type="GO" id="GO:0006351">
    <property type="term" value="P:DNA-templated transcription"/>
    <property type="evidence" value="ECO:0007669"/>
    <property type="project" value="TreeGrafter"/>
</dbReference>
<dbReference type="PROSITE" id="PS50931">
    <property type="entry name" value="HTH_LYSR"/>
    <property type="match status" value="1"/>
</dbReference>
<comment type="caution">
    <text evidence="6">The sequence shown here is derived from an EMBL/GenBank/DDBJ whole genome shotgun (WGS) entry which is preliminary data.</text>
</comment>
<accession>A0A501PFH6</accession>
<dbReference type="AlphaFoldDB" id="A0A501PFH6"/>
<dbReference type="PANTHER" id="PTHR30537">
    <property type="entry name" value="HTH-TYPE TRANSCRIPTIONAL REGULATOR"/>
    <property type="match status" value="1"/>
</dbReference>
<organism evidence="6 7">
    <name type="scientific">Emcibacter nanhaiensis</name>
    <dbReference type="NCBI Taxonomy" id="1505037"/>
    <lineage>
        <taxon>Bacteria</taxon>
        <taxon>Pseudomonadati</taxon>
        <taxon>Pseudomonadota</taxon>
        <taxon>Alphaproteobacteria</taxon>
        <taxon>Emcibacterales</taxon>
        <taxon>Emcibacteraceae</taxon>
        <taxon>Emcibacter</taxon>
    </lineage>
</organism>
<keyword evidence="4" id="KW-0804">Transcription</keyword>
<evidence type="ECO:0000256" key="1">
    <source>
        <dbReference type="ARBA" id="ARBA00009437"/>
    </source>
</evidence>
<dbReference type="PANTHER" id="PTHR30537:SF3">
    <property type="entry name" value="TRANSCRIPTIONAL REGULATORY PROTEIN"/>
    <property type="match status" value="1"/>
</dbReference>
<dbReference type="Gene3D" id="1.10.10.10">
    <property type="entry name" value="Winged helix-like DNA-binding domain superfamily/Winged helix DNA-binding domain"/>
    <property type="match status" value="1"/>
</dbReference>